<evidence type="ECO:0000313" key="2">
    <source>
        <dbReference type="EMBL" id="ADI31189.1"/>
    </source>
</evidence>
<feature type="transmembrane region" description="Helical" evidence="1">
    <location>
        <begin position="166"/>
        <end position="186"/>
    </location>
</feature>
<dbReference type="eggNOG" id="arCOG05757">
    <property type="taxonomic scope" value="Archaea"/>
</dbReference>
<dbReference type="EMBL" id="CP002051">
    <property type="protein sequence ID" value="ADI31189.1"/>
    <property type="molecule type" value="Genomic_DNA"/>
</dbReference>
<keyword evidence="1" id="KW-0472">Membrane</keyword>
<dbReference type="HOGENOM" id="CLU_073775_0_0_2"/>
<reference evidence="3" key="1">
    <citation type="submission" date="2010-05" db="EMBL/GenBank/DDBJ databases">
        <title>Complete sequence of Staphylothermus hellenicus DSM 12710.</title>
        <authorList>
            <consortium name="US DOE Joint Genome Institute"/>
            <person name="Lucas S."/>
            <person name="Copeland A."/>
            <person name="Lapidus A."/>
            <person name="Cheng J.-F."/>
            <person name="Bruce D."/>
            <person name="Goodwin L."/>
            <person name="Pitluck S."/>
            <person name="Davenport K."/>
            <person name="Detter J.C."/>
            <person name="Han C."/>
            <person name="Tapia R."/>
            <person name="Larimer F."/>
            <person name="Land M."/>
            <person name="Hauser L."/>
            <person name="Kyrpides N."/>
            <person name="Mikhailova N."/>
            <person name="Anderson I.J."/>
            <person name="Woyke T."/>
        </authorList>
    </citation>
    <scope>NUCLEOTIDE SEQUENCE [LARGE SCALE GENOMIC DNA]</scope>
    <source>
        <strain evidence="3">DSM 12710 / JCM 10830 / BK20S6-10-b1 / P8</strain>
    </source>
</reference>
<dbReference type="STRING" id="591019.Shell_0037"/>
<keyword evidence="1" id="KW-1133">Transmembrane helix</keyword>
<dbReference type="Proteomes" id="UP000002573">
    <property type="component" value="Chromosome"/>
</dbReference>
<keyword evidence="3" id="KW-1185">Reference proteome</keyword>
<sequence>MIGLLPPLIIVIVSIIVLLILYSATKSFSIEAFLIGIGLLILTLIIQPPIQQLPILLLRINPEASIVTLLLVLLYAALVSGFLQELLKLIGVRGKNIVYALWLGAGFGFGEASLVVLNQLINIFSGINIPLFLGLASCYERFIVLLYHVFSAAILLQYYMRGKGLFIYVVMALTHSLMNYQAILLVKLYGSSIPILLVVYTVISVVVLFLYTIYRQGMRRLG</sequence>
<dbReference type="KEGG" id="shc:Shell_0037"/>
<proteinExistence type="predicted"/>
<organism evidence="2 3">
    <name type="scientific">Staphylothermus hellenicus (strain DSM 12710 / JCM 10830 / BK20S6-10-b1 / P8)</name>
    <dbReference type="NCBI Taxonomy" id="591019"/>
    <lineage>
        <taxon>Archaea</taxon>
        <taxon>Thermoproteota</taxon>
        <taxon>Thermoprotei</taxon>
        <taxon>Desulfurococcales</taxon>
        <taxon>Desulfurococcaceae</taxon>
        <taxon>Staphylothermus</taxon>
    </lineage>
</organism>
<gene>
    <name evidence="2" type="ordered locus">Shell_0037</name>
</gene>
<evidence type="ECO:0000256" key="1">
    <source>
        <dbReference type="SAM" id="Phobius"/>
    </source>
</evidence>
<protein>
    <submittedName>
        <fullName evidence="2">Uncharacterized protein</fullName>
    </submittedName>
</protein>
<keyword evidence="1" id="KW-0812">Transmembrane</keyword>
<evidence type="ECO:0000313" key="3">
    <source>
        <dbReference type="Proteomes" id="UP000002573"/>
    </source>
</evidence>
<dbReference type="AlphaFoldDB" id="D7DAJ2"/>
<feature type="transmembrane region" description="Helical" evidence="1">
    <location>
        <begin position="32"/>
        <end position="50"/>
    </location>
</feature>
<dbReference type="GeneID" id="9233326"/>
<accession>D7DAJ2</accession>
<feature type="transmembrane region" description="Helical" evidence="1">
    <location>
        <begin position="65"/>
        <end position="87"/>
    </location>
</feature>
<name>D7DAJ2_STAHD</name>
<feature type="transmembrane region" description="Helical" evidence="1">
    <location>
        <begin position="6"/>
        <end position="25"/>
    </location>
</feature>
<dbReference type="RefSeq" id="WP_013142387.1">
    <property type="nucleotide sequence ID" value="NC_014205.1"/>
</dbReference>
<feature type="transmembrane region" description="Helical" evidence="1">
    <location>
        <begin position="99"/>
        <end position="121"/>
    </location>
</feature>
<feature type="transmembrane region" description="Helical" evidence="1">
    <location>
        <begin position="192"/>
        <end position="214"/>
    </location>
</feature>
<reference evidence="2 3" key="2">
    <citation type="journal article" date="2011" name="Stand. Genomic Sci.">
        <title>Complete genome sequence of Staphylothermus hellenicus P8.</title>
        <authorList>
            <person name="Anderson I."/>
            <person name="Wirth R."/>
            <person name="Lucas S."/>
            <person name="Copeland A."/>
            <person name="Lapidus A."/>
            <person name="Cheng J.F."/>
            <person name="Goodwin L."/>
            <person name="Pitluck S."/>
            <person name="Davenport K."/>
            <person name="Detter J.C."/>
            <person name="Han C."/>
            <person name="Tapia R."/>
            <person name="Land M."/>
            <person name="Hauser L."/>
            <person name="Pati A."/>
            <person name="Mikhailova N."/>
            <person name="Woyke T."/>
            <person name="Klenk H.P."/>
            <person name="Kyrpides N."/>
            <person name="Ivanova N."/>
        </authorList>
    </citation>
    <scope>NUCLEOTIDE SEQUENCE [LARGE SCALE GENOMIC DNA]</scope>
    <source>
        <strain evidence="3">DSM 12710 / JCM 10830 / BK20S6-10-b1 / P8</strain>
    </source>
</reference>